<dbReference type="PROSITE" id="PS50035">
    <property type="entry name" value="PLD"/>
    <property type="match status" value="1"/>
</dbReference>
<dbReference type="Gene3D" id="3.30.870.10">
    <property type="entry name" value="Endonuclease Chain A"/>
    <property type="match status" value="1"/>
</dbReference>
<dbReference type="EMBL" id="JBHSQK010000005">
    <property type="protein sequence ID" value="MFC5947045.1"/>
    <property type="molecule type" value="Genomic_DNA"/>
</dbReference>
<dbReference type="RefSeq" id="WP_379563525.1">
    <property type="nucleotide sequence ID" value="NZ_JBHSQK010000005.1"/>
</dbReference>
<dbReference type="InterPro" id="IPR025202">
    <property type="entry name" value="PLD-like_dom"/>
</dbReference>
<evidence type="ECO:0000313" key="3">
    <source>
        <dbReference type="Proteomes" id="UP001596119"/>
    </source>
</evidence>
<proteinExistence type="predicted"/>
<dbReference type="PANTHER" id="PTHR21248">
    <property type="entry name" value="CARDIOLIPIN SYNTHASE"/>
    <property type="match status" value="1"/>
</dbReference>
<reference evidence="3" key="1">
    <citation type="journal article" date="2019" name="Int. J. Syst. Evol. Microbiol.">
        <title>The Global Catalogue of Microorganisms (GCM) 10K type strain sequencing project: providing services to taxonomists for standard genome sequencing and annotation.</title>
        <authorList>
            <consortium name="The Broad Institute Genomics Platform"/>
            <consortium name="The Broad Institute Genome Sequencing Center for Infectious Disease"/>
            <person name="Wu L."/>
            <person name="Ma J."/>
        </authorList>
    </citation>
    <scope>NUCLEOTIDE SEQUENCE [LARGE SCALE GENOMIC DNA]</scope>
    <source>
        <strain evidence="3">CGMCC 4.7397</strain>
    </source>
</reference>
<protein>
    <submittedName>
        <fullName evidence="2">DISARM system phospholipase D-like protein DrmC</fullName>
    </submittedName>
</protein>
<name>A0ABW1I1H1_9PSEU</name>
<accession>A0ABW1I1H1</accession>
<dbReference type="Proteomes" id="UP001596119">
    <property type="component" value="Unassembled WGS sequence"/>
</dbReference>
<sequence>MSAAARILDLGGAEALRAVVDGRTPGIVPAELAVQVTQEGSADYLRGLADGYAQAAATHRVESVWSGPHEHTVPVRSTEQALVDLVAGASEHLWLMTYSARPHRPVLDALGAARSRGVRVRVVVETLQGAGGALAGVEPGAAFLGVPGVELWHWPVRERPERSSRMHAKIAVADRRVLLVSSANLTQSGTVSNIEAGLLVRGGTAPRRATEHLEALVGSGTLARLAVGA</sequence>
<dbReference type="InterPro" id="IPR001736">
    <property type="entry name" value="PLipase_D/transphosphatidylase"/>
</dbReference>
<gene>
    <name evidence="2" type="primary">drmC</name>
    <name evidence="2" type="ORF">ACFQH9_01980</name>
</gene>
<dbReference type="Pfam" id="PF13091">
    <property type="entry name" value="PLDc_2"/>
    <property type="match status" value="1"/>
</dbReference>
<feature type="domain" description="PLD phosphodiesterase" evidence="1">
    <location>
        <begin position="162"/>
        <end position="189"/>
    </location>
</feature>
<organism evidence="2 3">
    <name type="scientific">Pseudonocardia lutea</name>
    <dbReference type="NCBI Taxonomy" id="2172015"/>
    <lineage>
        <taxon>Bacteria</taxon>
        <taxon>Bacillati</taxon>
        <taxon>Actinomycetota</taxon>
        <taxon>Actinomycetes</taxon>
        <taxon>Pseudonocardiales</taxon>
        <taxon>Pseudonocardiaceae</taxon>
        <taxon>Pseudonocardia</taxon>
    </lineage>
</organism>
<dbReference type="InterPro" id="IPR047955">
    <property type="entry name" value="DrmC-like"/>
</dbReference>
<keyword evidence="3" id="KW-1185">Reference proteome</keyword>
<comment type="caution">
    <text evidence="2">The sequence shown here is derived from an EMBL/GenBank/DDBJ whole genome shotgun (WGS) entry which is preliminary data.</text>
</comment>
<dbReference type="PANTHER" id="PTHR21248:SF22">
    <property type="entry name" value="PHOSPHOLIPASE D"/>
    <property type="match status" value="1"/>
</dbReference>
<evidence type="ECO:0000313" key="2">
    <source>
        <dbReference type="EMBL" id="MFC5947045.1"/>
    </source>
</evidence>
<evidence type="ECO:0000259" key="1">
    <source>
        <dbReference type="PROSITE" id="PS50035"/>
    </source>
</evidence>
<dbReference type="CDD" id="cd09132">
    <property type="entry name" value="PLDc_unchar4"/>
    <property type="match status" value="1"/>
</dbReference>
<dbReference type="SUPFAM" id="SSF56024">
    <property type="entry name" value="Phospholipase D/nuclease"/>
    <property type="match status" value="1"/>
</dbReference>
<dbReference type="NCBIfam" id="NF038319">
    <property type="entry name" value="DISARM_DrmC_I"/>
    <property type="match status" value="1"/>
</dbReference>